<dbReference type="AlphaFoldDB" id="A0A9N9HNF7"/>
<feature type="region of interest" description="Disordered" evidence="1">
    <location>
        <begin position="110"/>
        <end position="141"/>
    </location>
</feature>
<protein>
    <submittedName>
        <fullName evidence="2">16283_t:CDS:1</fullName>
    </submittedName>
</protein>
<evidence type="ECO:0000313" key="3">
    <source>
        <dbReference type="Proteomes" id="UP000789570"/>
    </source>
</evidence>
<evidence type="ECO:0000256" key="1">
    <source>
        <dbReference type="SAM" id="MobiDB-lite"/>
    </source>
</evidence>
<sequence length="141" mass="15980">MDSQTTDYKADGTQINVFALNKFMTRTELPTWNMCKTLGIFLAQGFDHVPRLIRTLLCLRYNVVKKIENFKKFERKGKQRIMKPTTKYVTGVTPNRPNFVTFAEFLPKETSSKVNSNGQGNVTKGRGRGRGRGKGRGSDSI</sequence>
<reference evidence="2" key="1">
    <citation type="submission" date="2021-06" db="EMBL/GenBank/DDBJ databases">
        <authorList>
            <person name="Kallberg Y."/>
            <person name="Tangrot J."/>
            <person name="Rosling A."/>
        </authorList>
    </citation>
    <scope>NUCLEOTIDE SEQUENCE</scope>
    <source>
        <strain evidence="2">UK204</strain>
    </source>
</reference>
<keyword evidence="3" id="KW-1185">Reference proteome</keyword>
<name>A0A9N9HNF7_9GLOM</name>
<dbReference type="OrthoDB" id="2328542at2759"/>
<comment type="caution">
    <text evidence="2">The sequence shown here is derived from an EMBL/GenBank/DDBJ whole genome shotgun (WGS) entry which is preliminary data.</text>
</comment>
<gene>
    <name evidence="2" type="ORF">FCALED_LOCUS13325</name>
</gene>
<organism evidence="2 3">
    <name type="scientific">Funneliformis caledonium</name>
    <dbReference type="NCBI Taxonomy" id="1117310"/>
    <lineage>
        <taxon>Eukaryota</taxon>
        <taxon>Fungi</taxon>
        <taxon>Fungi incertae sedis</taxon>
        <taxon>Mucoromycota</taxon>
        <taxon>Glomeromycotina</taxon>
        <taxon>Glomeromycetes</taxon>
        <taxon>Glomerales</taxon>
        <taxon>Glomeraceae</taxon>
        <taxon>Funneliformis</taxon>
    </lineage>
</organism>
<proteinExistence type="predicted"/>
<dbReference type="EMBL" id="CAJVPQ010007556">
    <property type="protein sequence ID" value="CAG8697957.1"/>
    <property type="molecule type" value="Genomic_DNA"/>
</dbReference>
<feature type="compositionally biased region" description="Basic residues" evidence="1">
    <location>
        <begin position="125"/>
        <end position="135"/>
    </location>
</feature>
<feature type="compositionally biased region" description="Polar residues" evidence="1">
    <location>
        <begin position="112"/>
        <end position="122"/>
    </location>
</feature>
<accession>A0A9N9HNF7</accession>
<dbReference type="Proteomes" id="UP000789570">
    <property type="component" value="Unassembled WGS sequence"/>
</dbReference>
<evidence type="ECO:0000313" key="2">
    <source>
        <dbReference type="EMBL" id="CAG8697957.1"/>
    </source>
</evidence>